<dbReference type="EMBL" id="FCOF02000019">
    <property type="protein sequence ID" value="SAK73751.1"/>
    <property type="molecule type" value="Genomic_DNA"/>
</dbReference>
<reference evidence="3" key="1">
    <citation type="submission" date="2016-01" db="EMBL/GenBank/DDBJ databases">
        <authorList>
            <person name="Peeters C."/>
        </authorList>
    </citation>
    <scope>NUCLEOTIDE SEQUENCE [LARGE SCALE GENOMIC DNA]</scope>
    <source>
        <strain evidence="3">LMG 29318</strain>
    </source>
</reference>
<proteinExistence type="predicted"/>
<dbReference type="InterPro" id="IPR009739">
    <property type="entry name" value="LprI-like_N"/>
</dbReference>
<name>A0A158BUT1_9BURK</name>
<dbReference type="AlphaFoldDB" id="A0A158BUT1"/>
<gene>
    <name evidence="3" type="ORF">AWB75_04057</name>
</gene>
<keyword evidence="1" id="KW-0732">Signal</keyword>
<evidence type="ECO:0000256" key="1">
    <source>
        <dbReference type="SAM" id="SignalP"/>
    </source>
</evidence>
<accession>A0A158BUT1</accession>
<feature type="signal peptide" evidence="1">
    <location>
        <begin position="1"/>
        <end position="18"/>
    </location>
</feature>
<feature type="domain" description="Lysozyme inhibitor LprI-like N-terminal" evidence="2">
    <location>
        <begin position="25"/>
        <end position="111"/>
    </location>
</feature>
<evidence type="ECO:0000313" key="3">
    <source>
        <dbReference type="EMBL" id="SAK73751.1"/>
    </source>
</evidence>
<dbReference type="PANTHER" id="PTHR39176:SF1">
    <property type="entry name" value="PERIPLASMIC PROTEIN"/>
    <property type="match status" value="1"/>
</dbReference>
<organism evidence="3 4">
    <name type="scientific">Caballeronia catudaia</name>
    <dbReference type="NCBI Taxonomy" id="1777136"/>
    <lineage>
        <taxon>Bacteria</taxon>
        <taxon>Pseudomonadati</taxon>
        <taxon>Pseudomonadota</taxon>
        <taxon>Betaproteobacteria</taxon>
        <taxon>Burkholderiales</taxon>
        <taxon>Burkholderiaceae</taxon>
        <taxon>Caballeronia</taxon>
    </lineage>
</organism>
<sequence>MKYILILVTLFFSHMANARSVCDSQLTQELAQCAKSNYEEADAGLNRQYSSVAKNVSDAERSKLREVQRFWIAYKTRYCKDAFKSTNPGSEASIETWSCLESVTDSRSKELSFIYSSSGMRDFNSALAFMANEYEHGDRSKVIAKLVLHVPDANNLDWKRYTDSNCQITHEKLGEDHDGCVARMNFYKNW</sequence>
<keyword evidence="4" id="KW-1185">Reference proteome</keyword>
<dbReference type="Gene3D" id="1.20.1270.180">
    <property type="match status" value="1"/>
</dbReference>
<protein>
    <recommendedName>
        <fullName evidence="2">Lysozyme inhibitor LprI-like N-terminal domain-containing protein</fullName>
    </recommendedName>
</protein>
<dbReference type="OrthoDB" id="7340239at2"/>
<feature type="chain" id="PRO_5007622267" description="Lysozyme inhibitor LprI-like N-terminal domain-containing protein" evidence="1">
    <location>
        <begin position="19"/>
        <end position="190"/>
    </location>
</feature>
<comment type="caution">
    <text evidence="3">The sequence shown here is derived from an EMBL/GenBank/DDBJ whole genome shotgun (WGS) entry which is preliminary data.</text>
</comment>
<evidence type="ECO:0000259" key="2">
    <source>
        <dbReference type="Pfam" id="PF07007"/>
    </source>
</evidence>
<dbReference type="RefSeq" id="WP_087086698.1">
    <property type="nucleotide sequence ID" value="NZ_FCOF02000019.1"/>
</dbReference>
<dbReference type="Proteomes" id="UP000054870">
    <property type="component" value="Unassembled WGS sequence"/>
</dbReference>
<dbReference type="PANTHER" id="PTHR39176">
    <property type="entry name" value="PERIPLASMIC PROTEIN-RELATED"/>
    <property type="match status" value="1"/>
</dbReference>
<dbReference type="Pfam" id="PF07007">
    <property type="entry name" value="LprI"/>
    <property type="match status" value="1"/>
</dbReference>
<evidence type="ECO:0000313" key="4">
    <source>
        <dbReference type="Proteomes" id="UP000054870"/>
    </source>
</evidence>